<dbReference type="AlphaFoldDB" id="A0A2W5T7T8"/>
<dbReference type="EMBL" id="QFQP01000030">
    <property type="protein sequence ID" value="PZR07555.1"/>
    <property type="molecule type" value="Genomic_DNA"/>
</dbReference>
<comment type="caution">
    <text evidence="1">The sequence shown here is derived from an EMBL/GenBank/DDBJ whole genome shotgun (WGS) entry which is preliminary data.</text>
</comment>
<evidence type="ECO:0000313" key="2">
    <source>
        <dbReference type="Proteomes" id="UP000249061"/>
    </source>
</evidence>
<organism evidence="1 2">
    <name type="scientific">Archangium gephyra</name>
    <dbReference type="NCBI Taxonomy" id="48"/>
    <lineage>
        <taxon>Bacteria</taxon>
        <taxon>Pseudomonadati</taxon>
        <taxon>Myxococcota</taxon>
        <taxon>Myxococcia</taxon>
        <taxon>Myxococcales</taxon>
        <taxon>Cystobacterineae</taxon>
        <taxon>Archangiaceae</taxon>
        <taxon>Archangium</taxon>
    </lineage>
</organism>
<dbReference type="SUPFAM" id="SSF69318">
    <property type="entry name" value="Integrin alpha N-terminal domain"/>
    <property type="match status" value="1"/>
</dbReference>
<evidence type="ECO:0000313" key="1">
    <source>
        <dbReference type="EMBL" id="PZR07555.1"/>
    </source>
</evidence>
<sequence length="426" mass="44114">MILALVLAAASSTSLERAALEVSRTVVDAGFDAPIGVYVEGTPAPVSRAVGSLVMARLAEQRQAPVPVVARDATEAEKLAREQGLGALVRLTVSLEAPRLVVRGDALSTHVNFWSGVTPTRSGPAVAVLASVDADLEALTMAGSAPTPQPTKPLEILPGVLARTPQVPAALTTADVDGDHRHEVIALIGETLFTWSSDGKLRSKTELSGAPSARPTRDAFGFLAVNAGRLTAWSSRREKPENFHWLREGWRSAGPSEALVDGAVTLVPRPGVASFQSEFSWAGKTVKWPDALAQVSLSGTLMLGVSPGGAASLARGQAPTAQVNGVGSGSTLVDLDGDGTVELALTSARTSGEVDEVRVVSLGAFESAQARGGLGNEAPALWQRKLEGRAVVATSGDLDGDGAEEAVLGVWREDGSGELVVLRRVP</sequence>
<accession>A0A2W5T7T8</accession>
<evidence type="ECO:0008006" key="3">
    <source>
        <dbReference type="Google" id="ProtNLM"/>
    </source>
</evidence>
<proteinExistence type="predicted"/>
<dbReference type="Proteomes" id="UP000249061">
    <property type="component" value="Unassembled WGS sequence"/>
</dbReference>
<name>A0A2W5T7T8_9BACT</name>
<protein>
    <recommendedName>
        <fullName evidence="3">VCBS repeat-containing protein</fullName>
    </recommendedName>
</protein>
<dbReference type="InterPro" id="IPR028994">
    <property type="entry name" value="Integrin_alpha_N"/>
</dbReference>
<reference evidence="1 2" key="1">
    <citation type="submission" date="2017-08" db="EMBL/GenBank/DDBJ databases">
        <title>Infants hospitalized years apart are colonized by the same room-sourced microbial strains.</title>
        <authorList>
            <person name="Brooks B."/>
            <person name="Olm M.R."/>
            <person name="Firek B.A."/>
            <person name="Baker R."/>
            <person name="Thomas B.C."/>
            <person name="Morowitz M.J."/>
            <person name="Banfield J.F."/>
        </authorList>
    </citation>
    <scope>NUCLEOTIDE SEQUENCE [LARGE SCALE GENOMIC DNA]</scope>
    <source>
        <strain evidence="1">S2_003_000_R2_14</strain>
    </source>
</reference>
<gene>
    <name evidence="1" type="ORF">DI536_27175</name>
</gene>